<gene>
    <name evidence="3" type="ORF">Kpho02_77690</name>
</gene>
<organism evidence="3 4">
    <name type="scientific">Kitasatospora phosalacinea</name>
    <dbReference type="NCBI Taxonomy" id="2065"/>
    <lineage>
        <taxon>Bacteria</taxon>
        <taxon>Bacillati</taxon>
        <taxon>Actinomycetota</taxon>
        <taxon>Actinomycetes</taxon>
        <taxon>Kitasatosporales</taxon>
        <taxon>Streptomycetaceae</taxon>
        <taxon>Kitasatospora</taxon>
    </lineage>
</organism>
<reference evidence="3" key="1">
    <citation type="submission" date="2023-02" db="EMBL/GenBank/DDBJ databases">
        <title>Kitasatospora phosalacinea NBRC 14627.</title>
        <authorList>
            <person name="Ichikawa N."/>
            <person name="Sato H."/>
            <person name="Tonouchi N."/>
        </authorList>
    </citation>
    <scope>NUCLEOTIDE SEQUENCE</scope>
    <source>
        <strain evidence="3">NBRC 14627</strain>
    </source>
</reference>
<evidence type="ECO:0000256" key="1">
    <source>
        <dbReference type="SAM" id="MobiDB-lite"/>
    </source>
</evidence>
<dbReference type="EMBL" id="BSSA01000069">
    <property type="protein sequence ID" value="GLW75472.1"/>
    <property type="molecule type" value="Genomic_DNA"/>
</dbReference>
<dbReference type="InterPro" id="IPR002611">
    <property type="entry name" value="IstB_ATP-bd"/>
</dbReference>
<protein>
    <recommendedName>
        <fullName evidence="2">IstB-like ATP-binding domain-containing protein</fullName>
    </recommendedName>
</protein>
<dbReference type="Gene3D" id="3.40.50.300">
    <property type="entry name" value="P-loop containing nucleotide triphosphate hydrolases"/>
    <property type="match status" value="1"/>
</dbReference>
<dbReference type="Pfam" id="PF01695">
    <property type="entry name" value="IstB_IS21"/>
    <property type="match status" value="1"/>
</dbReference>
<feature type="domain" description="IstB-like ATP-binding" evidence="2">
    <location>
        <begin position="6"/>
        <end position="115"/>
    </location>
</feature>
<dbReference type="AlphaFoldDB" id="A0A9W6QET3"/>
<sequence length="148" mass="15820">MINTLATRLVNELVEAADEKQLNKTIARYGRVDLLCIDELGYTALDRHGAEPLFQVLTEREGKNSVAIGSNESSGGWTKTFTDHRPPLCAAVVDRPTSNGTIIKTGTDCYRLATTRARAEQTAASRPACGPPPRSPGAGPTTGVLSRP</sequence>
<accession>A0A9W6QET3</accession>
<dbReference type="GO" id="GO:0005524">
    <property type="term" value="F:ATP binding"/>
    <property type="evidence" value="ECO:0007669"/>
    <property type="project" value="InterPro"/>
</dbReference>
<dbReference type="Proteomes" id="UP001165041">
    <property type="component" value="Unassembled WGS sequence"/>
</dbReference>
<name>A0A9W6QET3_9ACTN</name>
<evidence type="ECO:0000259" key="2">
    <source>
        <dbReference type="Pfam" id="PF01695"/>
    </source>
</evidence>
<comment type="caution">
    <text evidence="3">The sequence shown here is derived from an EMBL/GenBank/DDBJ whole genome shotgun (WGS) entry which is preliminary data.</text>
</comment>
<evidence type="ECO:0000313" key="4">
    <source>
        <dbReference type="Proteomes" id="UP001165041"/>
    </source>
</evidence>
<proteinExistence type="predicted"/>
<dbReference type="InterPro" id="IPR027417">
    <property type="entry name" value="P-loop_NTPase"/>
</dbReference>
<feature type="region of interest" description="Disordered" evidence="1">
    <location>
        <begin position="120"/>
        <end position="148"/>
    </location>
</feature>
<evidence type="ECO:0000313" key="3">
    <source>
        <dbReference type="EMBL" id="GLW75472.1"/>
    </source>
</evidence>